<dbReference type="Pfam" id="PF14587">
    <property type="entry name" value="Glyco_hydr_30_2"/>
    <property type="match status" value="1"/>
</dbReference>
<evidence type="ECO:0000256" key="3">
    <source>
        <dbReference type="ARBA" id="ARBA00022801"/>
    </source>
</evidence>
<accession>A0A6A5TUV5</accession>
<evidence type="ECO:0000256" key="2">
    <source>
        <dbReference type="ARBA" id="ARBA00022729"/>
    </source>
</evidence>
<evidence type="ECO:0000313" key="7">
    <source>
        <dbReference type="Proteomes" id="UP000800035"/>
    </source>
</evidence>
<evidence type="ECO:0000259" key="5">
    <source>
        <dbReference type="Pfam" id="PF14587"/>
    </source>
</evidence>
<sequence>MTLRGILLAALAGTASTHTLHARQAPTITVDLTKTYQTIDGFGMSETFQRANQMHALSEPLQRYALDLLFNHTSGAGFSILRNGIGSSPDSSSDHMVSIQPKNPGGPTAAPKYVWDGNDNSQVWVTTEAVKTYGLKTVYANAWSAPGYMKTNNNDANGGTLCGVSGSTCSSGDWKQAYANYLVQYITYYKEIGVDITHVGFLNEPDLTTSYASMRSNGQQAADVIKVLRPALDKAGYTSVKINCCDAEGWSSQAGMLSSLNAVDAQLGVITAQWVPFPSSPFLLSFSSLLLSPPSIPD</sequence>
<keyword evidence="7" id="KW-1185">Reference proteome</keyword>
<dbReference type="OrthoDB" id="2012278at2759"/>
<evidence type="ECO:0000256" key="4">
    <source>
        <dbReference type="SAM" id="SignalP"/>
    </source>
</evidence>
<dbReference type="GO" id="GO:0004348">
    <property type="term" value="F:glucosylceramidase activity"/>
    <property type="evidence" value="ECO:0007669"/>
    <property type="project" value="InterPro"/>
</dbReference>
<dbReference type="InterPro" id="IPR017853">
    <property type="entry name" value="GH"/>
</dbReference>
<organism evidence="6 7">
    <name type="scientific">Byssothecium circinans</name>
    <dbReference type="NCBI Taxonomy" id="147558"/>
    <lineage>
        <taxon>Eukaryota</taxon>
        <taxon>Fungi</taxon>
        <taxon>Dikarya</taxon>
        <taxon>Ascomycota</taxon>
        <taxon>Pezizomycotina</taxon>
        <taxon>Dothideomycetes</taxon>
        <taxon>Pleosporomycetidae</taxon>
        <taxon>Pleosporales</taxon>
        <taxon>Massarineae</taxon>
        <taxon>Massarinaceae</taxon>
        <taxon>Byssothecium</taxon>
    </lineage>
</organism>
<dbReference type="Proteomes" id="UP000800035">
    <property type="component" value="Unassembled WGS sequence"/>
</dbReference>
<dbReference type="GO" id="GO:0006680">
    <property type="term" value="P:glucosylceramide catabolic process"/>
    <property type="evidence" value="ECO:0007669"/>
    <property type="project" value="TreeGrafter"/>
</dbReference>
<feature type="domain" description="Endo-beta-1,6-galactanase-like" evidence="5">
    <location>
        <begin position="27"/>
        <end position="253"/>
    </location>
</feature>
<evidence type="ECO:0000313" key="6">
    <source>
        <dbReference type="EMBL" id="KAF1956421.1"/>
    </source>
</evidence>
<dbReference type="EMBL" id="ML976992">
    <property type="protein sequence ID" value="KAF1956421.1"/>
    <property type="molecule type" value="Genomic_DNA"/>
</dbReference>
<proteinExistence type="inferred from homology"/>
<dbReference type="GO" id="GO:0016020">
    <property type="term" value="C:membrane"/>
    <property type="evidence" value="ECO:0007669"/>
    <property type="project" value="GOC"/>
</dbReference>
<dbReference type="InterPro" id="IPR039514">
    <property type="entry name" value="6GAL-like"/>
</dbReference>
<feature type="signal peptide" evidence="4">
    <location>
        <begin position="1"/>
        <end position="17"/>
    </location>
</feature>
<evidence type="ECO:0000256" key="1">
    <source>
        <dbReference type="ARBA" id="ARBA00005382"/>
    </source>
</evidence>
<keyword evidence="3 6" id="KW-0378">Hydrolase</keyword>
<dbReference type="PANTHER" id="PTHR11069">
    <property type="entry name" value="GLUCOSYLCERAMIDASE"/>
    <property type="match status" value="1"/>
</dbReference>
<dbReference type="Gene3D" id="3.20.20.80">
    <property type="entry name" value="Glycosidases"/>
    <property type="match status" value="1"/>
</dbReference>
<feature type="chain" id="PRO_5025580454" evidence="4">
    <location>
        <begin position="18"/>
        <end position="298"/>
    </location>
</feature>
<keyword evidence="2 4" id="KW-0732">Signal</keyword>
<dbReference type="PANTHER" id="PTHR11069:SF23">
    <property type="entry name" value="LYSOSOMAL ACID GLUCOSYLCERAMIDASE"/>
    <property type="match status" value="1"/>
</dbReference>
<reference evidence="6" key="1">
    <citation type="journal article" date="2020" name="Stud. Mycol.">
        <title>101 Dothideomycetes genomes: a test case for predicting lifestyles and emergence of pathogens.</title>
        <authorList>
            <person name="Haridas S."/>
            <person name="Albert R."/>
            <person name="Binder M."/>
            <person name="Bloem J."/>
            <person name="Labutti K."/>
            <person name="Salamov A."/>
            <person name="Andreopoulos B."/>
            <person name="Baker S."/>
            <person name="Barry K."/>
            <person name="Bills G."/>
            <person name="Bluhm B."/>
            <person name="Cannon C."/>
            <person name="Castanera R."/>
            <person name="Culley D."/>
            <person name="Daum C."/>
            <person name="Ezra D."/>
            <person name="Gonzalez J."/>
            <person name="Henrissat B."/>
            <person name="Kuo A."/>
            <person name="Liang C."/>
            <person name="Lipzen A."/>
            <person name="Lutzoni F."/>
            <person name="Magnuson J."/>
            <person name="Mondo S."/>
            <person name="Nolan M."/>
            <person name="Ohm R."/>
            <person name="Pangilinan J."/>
            <person name="Park H.-J."/>
            <person name="Ramirez L."/>
            <person name="Alfaro M."/>
            <person name="Sun H."/>
            <person name="Tritt A."/>
            <person name="Yoshinaga Y."/>
            <person name="Zwiers L.-H."/>
            <person name="Turgeon B."/>
            <person name="Goodwin S."/>
            <person name="Spatafora J."/>
            <person name="Crous P."/>
            <person name="Grigoriev I."/>
        </authorList>
    </citation>
    <scope>NUCLEOTIDE SEQUENCE</scope>
    <source>
        <strain evidence="6">CBS 675.92</strain>
    </source>
</reference>
<gene>
    <name evidence="6" type="ORF">CC80DRAFT_492639</name>
</gene>
<name>A0A6A5TUV5_9PLEO</name>
<dbReference type="SUPFAM" id="SSF51445">
    <property type="entry name" value="(Trans)glycosidases"/>
    <property type="match status" value="1"/>
</dbReference>
<protein>
    <submittedName>
        <fullName evidence="6">Glycoside hydrolase</fullName>
    </submittedName>
</protein>
<comment type="similarity">
    <text evidence="1">Belongs to the glycosyl hydrolase 30 family.</text>
</comment>
<dbReference type="InterPro" id="IPR001139">
    <property type="entry name" value="Glyco_hydro_30"/>
</dbReference>
<dbReference type="AlphaFoldDB" id="A0A6A5TUV5"/>